<evidence type="ECO:0000256" key="6">
    <source>
        <dbReference type="ARBA" id="ARBA00022786"/>
    </source>
</evidence>
<reference evidence="8" key="1">
    <citation type="submission" date="2023-03" db="EMBL/GenBank/DDBJ databases">
        <title>Chromosome-scale reference genome and RAD-based genetic map of yellow starthistle (Centaurea solstitialis) reveal putative structural variation and QTLs associated with invader traits.</title>
        <authorList>
            <person name="Reatini B."/>
            <person name="Cang F.A."/>
            <person name="Jiang Q."/>
            <person name="Mckibben M.T.W."/>
            <person name="Barker M.S."/>
            <person name="Rieseberg L.H."/>
            <person name="Dlugosch K.M."/>
        </authorList>
    </citation>
    <scope>NUCLEOTIDE SEQUENCE</scope>
    <source>
        <strain evidence="8">CAN-66</strain>
        <tissue evidence="8">Leaf</tissue>
    </source>
</reference>
<dbReference type="InterPro" id="IPR000225">
    <property type="entry name" value="Armadillo"/>
</dbReference>
<evidence type="ECO:0000256" key="2">
    <source>
        <dbReference type="ARBA" id="ARBA00004906"/>
    </source>
</evidence>
<comment type="caution">
    <text evidence="8">The sequence shown here is derived from an EMBL/GenBank/DDBJ whole genome shotgun (WGS) entry which is preliminary data.</text>
</comment>
<evidence type="ECO:0000256" key="4">
    <source>
        <dbReference type="ARBA" id="ARBA00022679"/>
    </source>
</evidence>
<dbReference type="Pfam" id="PF04564">
    <property type="entry name" value="U-box"/>
    <property type="match status" value="1"/>
</dbReference>
<keyword evidence="6" id="KW-0833">Ubl conjugation pathway</keyword>
<evidence type="ECO:0000256" key="1">
    <source>
        <dbReference type="ARBA" id="ARBA00000900"/>
    </source>
</evidence>
<keyword evidence="5" id="KW-0677">Repeat</keyword>
<dbReference type="SMART" id="SM00504">
    <property type="entry name" value="Ubox"/>
    <property type="match status" value="1"/>
</dbReference>
<dbReference type="InterPro" id="IPR003613">
    <property type="entry name" value="Ubox_domain"/>
</dbReference>
<dbReference type="EC" id="2.3.2.27" evidence="3"/>
<proteinExistence type="predicted"/>
<protein>
    <recommendedName>
        <fullName evidence="3">RING-type E3 ubiquitin transferase</fullName>
        <ecNumber evidence="3">2.3.2.27</ecNumber>
    </recommendedName>
</protein>
<dbReference type="PANTHER" id="PTHR23315">
    <property type="entry name" value="U BOX DOMAIN-CONTAINING"/>
    <property type="match status" value="1"/>
</dbReference>
<keyword evidence="9" id="KW-1185">Reference proteome</keyword>
<dbReference type="Proteomes" id="UP001172457">
    <property type="component" value="Chromosome 5"/>
</dbReference>
<dbReference type="InterPro" id="IPR011989">
    <property type="entry name" value="ARM-like"/>
</dbReference>
<comment type="catalytic activity">
    <reaction evidence="1">
        <text>S-ubiquitinyl-[E2 ubiquitin-conjugating enzyme]-L-cysteine + [acceptor protein]-L-lysine = [E2 ubiquitin-conjugating enzyme]-L-cysteine + N(6)-ubiquitinyl-[acceptor protein]-L-lysine.</text>
        <dbReference type="EC" id="2.3.2.27"/>
    </reaction>
</comment>
<evidence type="ECO:0000313" key="9">
    <source>
        <dbReference type="Proteomes" id="UP001172457"/>
    </source>
</evidence>
<dbReference type="GO" id="GO:0061630">
    <property type="term" value="F:ubiquitin protein ligase activity"/>
    <property type="evidence" value="ECO:0007669"/>
    <property type="project" value="UniProtKB-EC"/>
</dbReference>
<comment type="pathway">
    <text evidence="2">Protein modification; protein ubiquitination.</text>
</comment>
<dbReference type="SUPFAM" id="SSF57850">
    <property type="entry name" value="RING/U-box"/>
    <property type="match status" value="1"/>
</dbReference>
<gene>
    <name evidence="8" type="ORF">OSB04_020476</name>
</gene>
<dbReference type="EMBL" id="JARYMX010000005">
    <property type="protein sequence ID" value="KAJ9547933.1"/>
    <property type="molecule type" value="Genomic_DNA"/>
</dbReference>
<sequence>MAEKNEAVESDPNVAVTVTELKIELRRIVQSIVEESSSSDEENEENEKRFKERVEKVNEILQNLKLLNEGRKPNYGGSMPACPREFRCPLSNEMMTDPVIISSGQTYDRCMIQEWLNFESTCPKTKEVLTQTILTPNHLIKELITQWCKHHNVDPNPFGPSDENPLTEADRALFVDQIRKLSTTLSDQKEAARKLRSMTRRSSSFRALFGESGEYIRQLLIPLLEIKPESEIDDDLHEDLIMILSNISNHESNKKLMAETPWVISVLIDALRSRRVETRSNAAAALYMLSAIDSNRALIGEAGALKPLIELLEDGKPLEIKDVAWAIYRLCRTPENRLRAIKDGVVRVVFYKIWNGVHVNESLPILEMLSIDQRAIEEMCNFGVVSALIDLMKESSDQKKETCIAILYNICYNDRRKWEGLRHEEKAYGTLTEVVQNGTEGAKTKARELRDWVCGSVN</sequence>
<dbReference type="InterPro" id="IPR058678">
    <property type="entry name" value="ARM_PUB"/>
</dbReference>
<keyword evidence="4" id="KW-0808">Transferase</keyword>
<dbReference type="PANTHER" id="PTHR23315:SF253">
    <property type="entry name" value="U-BOX DOMAIN-CONTAINING PROTEIN 9"/>
    <property type="match status" value="1"/>
</dbReference>
<dbReference type="Gene3D" id="3.30.40.10">
    <property type="entry name" value="Zinc/RING finger domain, C3HC4 (zinc finger)"/>
    <property type="match status" value="1"/>
</dbReference>
<dbReference type="Gene3D" id="1.25.10.10">
    <property type="entry name" value="Leucine-rich Repeat Variant"/>
    <property type="match status" value="1"/>
</dbReference>
<organism evidence="8 9">
    <name type="scientific">Centaurea solstitialis</name>
    <name type="common">yellow star-thistle</name>
    <dbReference type="NCBI Taxonomy" id="347529"/>
    <lineage>
        <taxon>Eukaryota</taxon>
        <taxon>Viridiplantae</taxon>
        <taxon>Streptophyta</taxon>
        <taxon>Embryophyta</taxon>
        <taxon>Tracheophyta</taxon>
        <taxon>Spermatophyta</taxon>
        <taxon>Magnoliopsida</taxon>
        <taxon>eudicotyledons</taxon>
        <taxon>Gunneridae</taxon>
        <taxon>Pentapetalae</taxon>
        <taxon>asterids</taxon>
        <taxon>campanulids</taxon>
        <taxon>Asterales</taxon>
        <taxon>Asteraceae</taxon>
        <taxon>Carduoideae</taxon>
        <taxon>Cardueae</taxon>
        <taxon>Centaureinae</taxon>
        <taxon>Centaurea</taxon>
    </lineage>
</organism>
<name>A0AA38SSR3_9ASTR</name>
<evidence type="ECO:0000313" key="8">
    <source>
        <dbReference type="EMBL" id="KAJ9547933.1"/>
    </source>
</evidence>
<dbReference type="InterPro" id="IPR016024">
    <property type="entry name" value="ARM-type_fold"/>
</dbReference>
<dbReference type="SMART" id="SM00185">
    <property type="entry name" value="ARM"/>
    <property type="match status" value="3"/>
</dbReference>
<dbReference type="GO" id="GO:0016567">
    <property type="term" value="P:protein ubiquitination"/>
    <property type="evidence" value="ECO:0007669"/>
    <property type="project" value="InterPro"/>
</dbReference>
<dbReference type="CDD" id="cd16664">
    <property type="entry name" value="RING-Ubox_PUB"/>
    <property type="match status" value="1"/>
</dbReference>
<dbReference type="AlphaFoldDB" id="A0AA38SSR3"/>
<evidence type="ECO:0000259" key="7">
    <source>
        <dbReference type="PROSITE" id="PS51698"/>
    </source>
</evidence>
<evidence type="ECO:0000256" key="3">
    <source>
        <dbReference type="ARBA" id="ARBA00012483"/>
    </source>
</evidence>
<dbReference type="Pfam" id="PF25598">
    <property type="entry name" value="ARM_PUB"/>
    <property type="match status" value="1"/>
</dbReference>
<dbReference type="PROSITE" id="PS51698">
    <property type="entry name" value="U_BOX"/>
    <property type="match status" value="1"/>
</dbReference>
<dbReference type="SUPFAM" id="SSF48371">
    <property type="entry name" value="ARM repeat"/>
    <property type="match status" value="1"/>
</dbReference>
<dbReference type="InterPro" id="IPR013083">
    <property type="entry name" value="Znf_RING/FYVE/PHD"/>
</dbReference>
<evidence type="ECO:0000256" key="5">
    <source>
        <dbReference type="ARBA" id="ARBA00022737"/>
    </source>
</evidence>
<accession>A0AA38SSR3</accession>
<feature type="domain" description="U-box" evidence="7">
    <location>
        <begin position="81"/>
        <end position="154"/>
    </location>
</feature>
<dbReference type="InterPro" id="IPR045210">
    <property type="entry name" value="RING-Ubox_PUB"/>
</dbReference>